<protein>
    <submittedName>
        <fullName evidence="1">Alpha/beta hydrolase</fullName>
    </submittedName>
</protein>
<evidence type="ECO:0000313" key="2">
    <source>
        <dbReference type="Proteomes" id="UP001304050"/>
    </source>
</evidence>
<keyword evidence="1" id="KW-0378">Hydrolase</keyword>
<reference evidence="1" key="1">
    <citation type="submission" date="2023-12" db="EMBL/GenBank/DDBJ databases">
        <title>Diversity of Rhizobium in root nodule of phaseolus vulgaris.</title>
        <authorList>
            <person name="Wang H."/>
        </authorList>
    </citation>
    <scope>NUCLEOTIDE SEQUENCE</scope>
    <source>
        <strain evidence="1">MJ31</strain>
    </source>
</reference>
<evidence type="ECO:0000313" key="1">
    <source>
        <dbReference type="EMBL" id="MEA3520169.1"/>
    </source>
</evidence>
<keyword evidence="2" id="KW-1185">Reference proteome</keyword>
<accession>A0ACC6N3J4</accession>
<comment type="caution">
    <text evidence="1">The sequence shown here is derived from an EMBL/GenBank/DDBJ whole genome shotgun (WGS) entry which is preliminary data.</text>
</comment>
<proteinExistence type="predicted"/>
<gene>
    <name evidence="1" type="ORF">U8465_24200</name>
</gene>
<name>A0ACC6N3J4_9HYPH</name>
<dbReference type="EMBL" id="JAYESG010000014">
    <property type="protein sequence ID" value="MEA3520169.1"/>
    <property type="molecule type" value="Genomic_DNA"/>
</dbReference>
<dbReference type="Proteomes" id="UP001304050">
    <property type="component" value="Unassembled WGS sequence"/>
</dbReference>
<organism evidence="1 2">
    <name type="scientific">Rhizobium mulingense</name>
    <dbReference type="NCBI Taxonomy" id="3031128"/>
    <lineage>
        <taxon>Bacteria</taxon>
        <taxon>Pseudomonadati</taxon>
        <taxon>Pseudomonadota</taxon>
        <taxon>Alphaproteobacteria</taxon>
        <taxon>Hyphomicrobiales</taxon>
        <taxon>Rhizobiaceae</taxon>
        <taxon>Rhizobium/Agrobacterium group</taxon>
        <taxon>Rhizobium</taxon>
    </lineage>
</organism>
<sequence length="270" mass="28993">MSATRYLLILPLMAVIAYMALVGLIYFSQRSLLYPGAGAAPLPEPANWGETIHIKTPDGEILQALYSQGDSDKPCVLLFFGNGDRVDNYAFLAQALAARGIGLLAISYRGYPGSTGSPSEQGLLTDGIAAFDWLSAQTKSGIVVLGRSLGTGVAVNTAGQRPAVGLVLVSPYLSVLSVAQMHYPFLPVEFLLKDPFRSDLNIAKVRQPKLFLHGRLDDSIPLSSGQALFHLALEPKQMLIYDRAGHNDIFNDGMVGDVIGFVEALKGNRS</sequence>